<keyword evidence="4" id="KW-1185">Reference proteome</keyword>
<name>A0ABP8XD97_9ACTN</name>
<reference evidence="4" key="1">
    <citation type="journal article" date="2019" name="Int. J. Syst. Evol. Microbiol.">
        <title>The Global Catalogue of Microorganisms (GCM) 10K type strain sequencing project: providing services to taxonomists for standard genome sequencing and annotation.</title>
        <authorList>
            <consortium name="The Broad Institute Genomics Platform"/>
            <consortium name="The Broad Institute Genome Sequencing Center for Infectious Disease"/>
            <person name="Wu L."/>
            <person name="Ma J."/>
        </authorList>
    </citation>
    <scope>NUCLEOTIDE SEQUENCE [LARGE SCALE GENOMIC DNA]</scope>
    <source>
        <strain evidence="4">JCM 18531</strain>
    </source>
</reference>
<dbReference type="EMBL" id="BAABKM010000002">
    <property type="protein sequence ID" value="GAA4703536.1"/>
    <property type="molecule type" value="Genomic_DNA"/>
</dbReference>
<feature type="chain" id="PRO_5046258152" evidence="2">
    <location>
        <begin position="25"/>
        <end position="193"/>
    </location>
</feature>
<feature type="region of interest" description="Disordered" evidence="1">
    <location>
        <begin position="47"/>
        <end position="74"/>
    </location>
</feature>
<protein>
    <submittedName>
        <fullName evidence="3">Uncharacterized protein</fullName>
    </submittedName>
</protein>
<organism evidence="3 4">
    <name type="scientific">Nocardioides conyzicola</name>
    <dbReference type="NCBI Taxonomy" id="1651781"/>
    <lineage>
        <taxon>Bacteria</taxon>
        <taxon>Bacillati</taxon>
        <taxon>Actinomycetota</taxon>
        <taxon>Actinomycetes</taxon>
        <taxon>Propionibacteriales</taxon>
        <taxon>Nocardioidaceae</taxon>
        <taxon>Nocardioides</taxon>
    </lineage>
</organism>
<proteinExistence type="predicted"/>
<comment type="caution">
    <text evidence="3">The sequence shown here is derived from an EMBL/GenBank/DDBJ whole genome shotgun (WGS) entry which is preliminary data.</text>
</comment>
<evidence type="ECO:0000256" key="2">
    <source>
        <dbReference type="SAM" id="SignalP"/>
    </source>
</evidence>
<dbReference type="Proteomes" id="UP001499974">
    <property type="component" value="Unassembled WGS sequence"/>
</dbReference>
<sequence>MRRTVLWATLLALVVVATGTTSYAASKYVITSSKQVKNGSLSAADLSKASRKQLTGAKGPQGEPGPIGPSHAYSDTMEASVSLPGSTGQTLMTVNVPAGDYVVMARIQGETGSDPNPGNNYRFDCSLSGPNVTFDDPVYRVGVEPNVERYLTFQGAGTVNEAGTIALNCYAGNGHDLTVAGGQLQAIRVGGLD</sequence>
<feature type="signal peptide" evidence="2">
    <location>
        <begin position="1"/>
        <end position="24"/>
    </location>
</feature>
<accession>A0ABP8XD97</accession>
<evidence type="ECO:0000256" key="1">
    <source>
        <dbReference type="SAM" id="MobiDB-lite"/>
    </source>
</evidence>
<keyword evidence="2" id="KW-0732">Signal</keyword>
<dbReference type="RefSeq" id="WP_345521228.1">
    <property type="nucleotide sequence ID" value="NZ_BAABKM010000002.1"/>
</dbReference>
<gene>
    <name evidence="3" type="ORF">GCM10023349_21210</name>
</gene>
<evidence type="ECO:0000313" key="3">
    <source>
        <dbReference type="EMBL" id="GAA4703536.1"/>
    </source>
</evidence>
<evidence type="ECO:0000313" key="4">
    <source>
        <dbReference type="Proteomes" id="UP001499974"/>
    </source>
</evidence>